<protein>
    <submittedName>
        <fullName evidence="1">Ribosylnicotinamide kinase</fullName>
    </submittedName>
</protein>
<dbReference type="InterPro" id="IPR027417">
    <property type="entry name" value="P-loop_NTPase"/>
</dbReference>
<accession>A0AAV9PMG2</accession>
<gene>
    <name evidence="1" type="primary">NRK1</name>
    <name evidence="1" type="ORF">LTR77_000356</name>
</gene>
<dbReference type="EMBL" id="JAVRRT010000001">
    <property type="protein sequence ID" value="KAK5175219.1"/>
    <property type="molecule type" value="Genomic_DNA"/>
</dbReference>
<dbReference type="RefSeq" id="XP_064663857.1">
    <property type="nucleotide sequence ID" value="XM_064797623.1"/>
</dbReference>
<keyword evidence="1" id="KW-0418">Kinase</keyword>
<comment type="caution">
    <text evidence="1">The sequence shown here is derived from an EMBL/GenBank/DDBJ whole genome shotgun (WGS) entry which is preliminary data.</text>
</comment>
<dbReference type="PRINTS" id="PR00988">
    <property type="entry name" value="URIDINKINASE"/>
</dbReference>
<evidence type="ECO:0000313" key="2">
    <source>
        <dbReference type="Proteomes" id="UP001337655"/>
    </source>
</evidence>
<evidence type="ECO:0000313" key="1">
    <source>
        <dbReference type="EMBL" id="KAK5175219.1"/>
    </source>
</evidence>
<dbReference type="GeneID" id="89921707"/>
<sequence>MEPNNAIIVGISGVSSSGKTTLARLLRDIFPNTFILHEDDFYKTDAEIPINHSAGNVADWDCVEAIDLPKFEEALRYIRRVGIPPPDLISKEDKNDVGKVDVDSKVIDDLKWKAGRWMFHDVPPVAIIDGFLMYSEEMKGVREQFDVKLLLRTDFNTGKARREARSGYVTIEGWWEDPEGYWENVVWPNYVKDHAFLFKDGNVEGEVRQDVVDGGRMKLLTKQWMPSLADDNDDDDGHIID</sequence>
<organism evidence="1 2">
    <name type="scientific">Saxophila tyrrhenica</name>
    <dbReference type="NCBI Taxonomy" id="1690608"/>
    <lineage>
        <taxon>Eukaryota</taxon>
        <taxon>Fungi</taxon>
        <taxon>Dikarya</taxon>
        <taxon>Ascomycota</taxon>
        <taxon>Pezizomycotina</taxon>
        <taxon>Dothideomycetes</taxon>
        <taxon>Dothideomycetidae</taxon>
        <taxon>Mycosphaerellales</taxon>
        <taxon>Extremaceae</taxon>
        <taxon>Saxophila</taxon>
    </lineage>
</organism>
<dbReference type="CDD" id="cd02024">
    <property type="entry name" value="NRK1"/>
    <property type="match status" value="1"/>
</dbReference>
<dbReference type="PANTHER" id="PTHR10285">
    <property type="entry name" value="URIDINE KINASE"/>
    <property type="match status" value="1"/>
</dbReference>
<dbReference type="Proteomes" id="UP001337655">
    <property type="component" value="Unassembled WGS sequence"/>
</dbReference>
<dbReference type="GO" id="GO:0016301">
    <property type="term" value="F:kinase activity"/>
    <property type="evidence" value="ECO:0007669"/>
    <property type="project" value="UniProtKB-KW"/>
</dbReference>
<dbReference type="AlphaFoldDB" id="A0AAV9PMG2"/>
<reference evidence="1 2" key="1">
    <citation type="submission" date="2023-08" db="EMBL/GenBank/DDBJ databases">
        <title>Black Yeasts Isolated from many extreme environments.</title>
        <authorList>
            <person name="Coleine C."/>
            <person name="Stajich J.E."/>
            <person name="Selbmann L."/>
        </authorList>
    </citation>
    <scope>NUCLEOTIDE SEQUENCE [LARGE SCALE GENOMIC DNA]</scope>
    <source>
        <strain evidence="1 2">CCFEE 5935</strain>
    </source>
</reference>
<dbReference type="SUPFAM" id="SSF52540">
    <property type="entry name" value="P-loop containing nucleoside triphosphate hydrolases"/>
    <property type="match status" value="1"/>
</dbReference>
<keyword evidence="1" id="KW-0808">Transferase</keyword>
<proteinExistence type="predicted"/>
<keyword evidence="2" id="KW-1185">Reference proteome</keyword>
<name>A0AAV9PMG2_9PEZI</name>
<dbReference type="Gene3D" id="3.40.50.300">
    <property type="entry name" value="P-loop containing nucleotide triphosphate hydrolases"/>
    <property type="match status" value="1"/>
</dbReference>